<dbReference type="SMART" id="SM00858">
    <property type="entry name" value="SAF"/>
    <property type="match status" value="1"/>
</dbReference>
<evidence type="ECO:0000313" key="4">
    <source>
        <dbReference type="EMBL" id="ATE52403.1"/>
    </source>
</evidence>
<dbReference type="InterPro" id="IPR013974">
    <property type="entry name" value="SAF"/>
</dbReference>
<reference evidence="4" key="1">
    <citation type="submission" date="2017-09" db="EMBL/GenBank/DDBJ databases">
        <title>Complete Genome Sequence of ansamitocin-producing Bacterium Actinosynnema pretiosum X47.</title>
        <authorList>
            <person name="Cao G."/>
            <person name="Zong G."/>
            <person name="Zhong C."/>
            <person name="Fu J."/>
        </authorList>
    </citation>
    <scope>NUCLEOTIDE SEQUENCE [LARGE SCALE GENOMIC DNA]</scope>
    <source>
        <strain evidence="4">X47</strain>
    </source>
</reference>
<protein>
    <recommendedName>
        <fullName evidence="3">SAF domain-containing protein</fullName>
    </recommendedName>
</protein>
<dbReference type="Pfam" id="PF08666">
    <property type="entry name" value="SAF"/>
    <property type="match status" value="1"/>
</dbReference>
<evidence type="ECO:0000313" key="5">
    <source>
        <dbReference type="Proteomes" id="UP000218505"/>
    </source>
</evidence>
<keyword evidence="5" id="KW-1185">Reference proteome</keyword>
<evidence type="ECO:0000256" key="1">
    <source>
        <dbReference type="SAM" id="MobiDB-lite"/>
    </source>
</evidence>
<dbReference type="CDD" id="cd11614">
    <property type="entry name" value="SAF_CpaB_FlgA_like"/>
    <property type="match status" value="1"/>
</dbReference>
<feature type="domain" description="SAF" evidence="3">
    <location>
        <begin position="28"/>
        <end position="89"/>
    </location>
</feature>
<evidence type="ECO:0000259" key="3">
    <source>
        <dbReference type="SMART" id="SM00858"/>
    </source>
</evidence>
<feature type="signal peptide" evidence="2">
    <location>
        <begin position="1"/>
        <end position="21"/>
    </location>
</feature>
<dbReference type="RefSeq" id="WP_096491416.1">
    <property type="nucleotide sequence ID" value="NZ_CP023445.1"/>
</dbReference>
<sequence>MNLARKLFALALALLGLGALLWPDPPTTTVLVAAHDLPPGVALAREDVRAVELPPGLAPEGVVAAEVAVGRALVSTARAGEPLTDARLTGVDPEAASVAVRFDPVTAGLLRTGSRVDVVGVGGLGSTGLGSTGLDPIGLSPPGPGSTGLSPPGLSPPGPEARVLARDAVVVALREESAVLLMPRDLAASVAAEALGQEVGLTLRSH</sequence>
<proteinExistence type="predicted"/>
<accession>A0A290Z0A0</accession>
<name>A0A290Z0A0_9PSEU</name>
<keyword evidence="2" id="KW-0732">Signal</keyword>
<evidence type="ECO:0000256" key="2">
    <source>
        <dbReference type="SAM" id="SignalP"/>
    </source>
</evidence>
<dbReference type="EMBL" id="CP023445">
    <property type="protein sequence ID" value="ATE52403.1"/>
    <property type="molecule type" value="Genomic_DNA"/>
</dbReference>
<feature type="chain" id="PRO_5038552251" description="SAF domain-containing protein" evidence="2">
    <location>
        <begin position="22"/>
        <end position="206"/>
    </location>
</feature>
<feature type="region of interest" description="Disordered" evidence="1">
    <location>
        <begin position="130"/>
        <end position="160"/>
    </location>
</feature>
<gene>
    <name evidence="4" type="ORF">CNX65_03100</name>
</gene>
<dbReference type="KEGG" id="apre:CNX65_03100"/>
<organism evidence="4 5">
    <name type="scientific">Actinosynnema pretiosum</name>
    <dbReference type="NCBI Taxonomy" id="42197"/>
    <lineage>
        <taxon>Bacteria</taxon>
        <taxon>Bacillati</taxon>
        <taxon>Actinomycetota</taxon>
        <taxon>Actinomycetes</taxon>
        <taxon>Pseudonocardiales</taxon>
        <taxon>Pseudonocardiaceae</taxon>
        <taxon>Actinosynnema</taxon>
    </lineage>
</organism>
<dbReference type="AlphaFoldDB" id="A0A290Z0A0"/>
<dbReference type="Proteomes" id="UP000218505">
    <property type="component" value="Chromosome"/>
</dbReference>